<dbReference type="EMBL" id="CP031229">
    <property type="protein sequence ID" value="AXH95413.1"/>
    <property type="molecule type" value="Genomic_DNA"/>
</dbReference>
<dbReference type="KEGG" id="orn:DV701_04070"/>
<keyword evidence="2" id="KW-1185">Reference proteome</keyword>
<reference evidence="1 2" key="1">
    <citation type="submission" date="2018-07" db="EMBL/GenBank/DDBJ databases">
        <title>Complete genome sequencing of Ornithinimicrobium sp. AMA3305.</title>
        <authorList>
            <person name="Bae J.-W."/>
        </authorList>
    </citation>
    <scope>NUCLEOTIDE SEQUENCE [LARGE SCALE GENOMIC DNA]</scope>
    <source>
        <strain evidence="1 2">AMA3305</strain>
    </source>
</reference>
<dbReference type="PANTHER" id="PTHR43459:SF1">
    <property type="entry name" value="EG:BACN32G11.4 PROTEIN"/>
    <property type="match status" value="1"/>
</dbReference>
<organism evidence="1 2">
    <name type="scientific">Ornithinimicrobium avium</name>
    <dbReference type="NCBI Taxonomy" id="2283195"/>
    <lineage>
        <taxon>Bacteria</taxon>
        <taxon>Bacillati</taxon>
        <taxon>Actinomycetota</taxon>
        <taxon>Actinomycetes</taxon>
        <taxon>Micrococcales</taxon>
        <taxon>Ornithinimicrobiaceae</taxon>
        <taxon>Ornithinimicrobium</taxon>
    </lineage>
</organism>
<dbReference type="OrthoDB" id="4608673at2"/>
<dbReference type="Pfam" id="PF00378">
    <property type="entry name" value="ECH_1"/>
    <property type="match status" value="1"/>
</dbReference>
<dbReference type="Gene3D" id="3.90.226.10">
    <property type="entry name" value="2-enoyl-CoA Hydratase, Chain A, domain 1"/>
    <property type="match status" value="1"/>
</dbReference>
<dbReference type="AlphaFoldDB" id="A0A345NK55"/>
<dbReference type="CDD" id="cd06558">
    <property type="entry name" value="crotonase-like"/>
    <property type="match status" value="1"/>
</dbReference>
<dbReference type="PANTHER" id="PTHR43459">
    <property type="entry name" value="ENOYL-COA HYDRATASE"/>
    <property type="match status" value="1"/>
</dbReference>
<protein>
    <submittedName>
        <fullName evidence="1">Enoyl-CoA hydratase/isomerase family protein</fullName>
    </submittedName>
</protein>
<name>A0A345NK55_9MICO</name>
<dbReference type="GO" id="GO:0016853">
    <property type="term" value="F:isomerase activity"/>
    <property type="evidence" value="ECO:0007669"/>
    <property type="project" value="UniProtKB-KW"/>
</dbReference>
<dbReference type="RefSeq" id="WP_114927178.1">
    <property type="nucleotide sequence ID" value="NZ_CP031229.1"/>
</dbReference>
<proteinExistence type="predicted"/>
<dbReference type="Proteomes" id="UP000253790">
    <property type="component" value="Chromosome"/>
</dbReference>
<dbReference type="InterPro" id="IPR001753">
    <property type="entry name" value="Enoyl-CoA_hydra/iso"/>
</dbReference>
<dbReference type="SUPFAM" id="SSF52096">
    <property type="entry name" value="ClpP/crotonase"/>
    <property type="match status" value="1"/>
</dbReference>
<accession>A0A345NK55</accession>
<keyword evidence="1" id="KW-0413">Isomerase</keyword>
<gene>
    <name evidence="1" type="ORF">DV701_04070</name>
</gene>
<dbReference type="InterPro" id="IPR029045">
    <property type="entry name" value="ClpP/crotonase-like_dom_sf"/>
</dbReference>
<sequence>MPGPATDTGTVRVERTELGETLVLDHPARRNALSLSMWRQLGALVRDLPPGAAPLYVVGTGGYFCSGADLDALRHARTAPEHAVEFVHAVVRSLLALHLLEREVVAVVEGGAAGGGVEIMAACDRRVAVGAPSLVFPFGQHGMALDGFTRSRLEQLVGPAQTERLVHGRHVVGTEEAVTLGLFDARVDSLAQVLTTGPRRAGTDRRGATTPSYAVGPGGLDDAVLGAAASMLTAFPSHLPRS</sequence>
<evidence type="ECO:0000313" key="1">
    <source>
        <dbReference type="EMBL" id="AXH95413.1"/>
    </source>
</evidence>
<evidence type="ECO:0000313" key="2">
    <source>
        <dbReference type="Proteomes" id="UP000253790"/>
    </source>
</evidence>